<dbReference type="AlphaFoldDB" id="A0A0J7XWM4"/>
<protein>
    <submittedName>
        <fullName evidence="2">Electron transfer flavoprotein</fullName>
    </submittedName>
</protein>
<dbReference type="PRINTS" id="PR00411">
    <property type="entry name" value="PNDRDTASEI"/>
</dbReference>
<dbReference type="PANTHER" id="PTHR42685:SF22">
    <property type="entry name" value="CONDITIONED MEDIUM FACTOR RECEPTOR 1"/>
    <property type="match status" value="1"/>
</dbReference>
<organism evidence="2 3">
    <name type="scientific">Novosphingobium barchaimii LL02</name>
    <dbReference type="NCBI Taxonomy" id="1114963"/>
    <lineage>
        <taxon>Bacteria</taxon>
        <taxon>Pseudomonadati</taxon>
        <taxon>Pseudomonadota</taxon>
        <taxon>Alphaproteobacteria</taxon>
        <taxon>Sphingomonadales</taxon>
        <taxon>Sphingomonadaceae</taxon>
        <taxon>Novosphingobium</taxon>
    </lineage>
</organism>
<dbReference type="SUPFAM" id="SSF51905">
    <property type="entry name" value="FAD/NAD(P)-binding domain"/>
    <property type="match status" value="1"/>
</dbReference>
<proteinExistence type="predicted"/>
<sequence length="372" mass="39562">MADALVLGAGLAGSAAACLLARGGANVLLLERESRAHHKVCGEFLSVEAVAHLRQLGIDPAALGAAPIKRIRLLDGKMEVEAPLPFEALGLSRHALDEVLLSRAEAAGVKVERGVRVLELGGGGVRTSHGSRTGHHVLLATGKLPIREGNNSPPRRAANGFVGFKMHYRLAPPATRRLAGTIVLALFEDGYAGLQMVEDGRANLCLVLRRSRLPFIGGDWNGVRRWLGENPALRNLLADAEPLFERPVTIANLAYGVPAHHGEDGAVLRLGDQWGMTASLTGDGMAIALRSAFLAARCVLAGDAGSYPALIADEARRQVGRAMLLQNALQRPWMRLGGLRLAQLCPPLLTFMAGMTRLPEWELSDEGSGVIA</sequence>
<name>A0A0J7XWM4_9SPHN</name>
<dbReference type="PATRIC" id="fig|1114963.3.peg.1629"/>
<dbReference type="InterPro" id="IPR036188">
    <property type="entry name" value="FAD/NAD-bd_sf"/>
</dbReference>
<evidence type="ECO:0000313" key="2">
    <source>
        <dbReference type="EMBL" id="KMS56111.1"/>
    </source>
</evidence>
<feature type="domain" description="FAD-binding" evidence="1">
    <location>
        <begin position="2"/>
        <end position="125"/>
    </location>
</feature>
<keyword evidence="3" id="KW-1185">Reference proteome</keyword>
<dbReference type="GO" id="GO:0071949">
    <property type="term" value="F:FAD binding"/>
    <property type="evidence" value="ECO:0007669"/>
    <property type="project" value="InterPro"/>
</dbReference>
<dbReference type="PANTHER" id="PTHR42685">
    <property type="entry name" value="GERANYLGERANYL DIPHOSPHATE REDUCTASE"/>
    <property type="match status" value="1"/>
</dbReference>
<dbReference type="Pfam" id="PF01494">
    <property type="entry name" value="FAD_binding_3"/>
    <property type="match status" value="1"/>
</dbReference>
<dbReference type="InterPro" id="IPR002938">
    <property type="entry name" value="FAD-bd"/>
</dbReference>
<dbReference type="OrthoDB" id="5652862at2"/>
<dbReference type="EMBL" id="JACU01000004">
    <property type="protein sequence ID" value="KMS56111.1"/>
    <property type="molecule type" value="Genomic_DNA"/>
</dbReference>
<comment type="caution">
    <text evidence="2">The sequence shown here is derived from an EMBL/GenBank/DDBJ whole genome shotgun (WGS) entry which is preliminary data.</text>
</comment>
<evidence type="ECO:0000259" key="1">
    <source>
        <dbReference type="Pfam" id="PF01494"/>
    </source>
</evidence>
<accession>A0A0J7XWM4</accession>
<dbReference type="InterPro" id="IPR050407">
    <property type="entry name" value="Geranylgeranyl_reductase"/>
</dbReference>
<evidence type="ECO:0000313" key="3">
    <source>
        <dbReference type="Proteomes" id="UP000052268"/>
    </source>
</evidence>
<reference evidence="2 3" key="1">
    <citation type="journal article" date="2015" name="G3 (Bethesda)">
        <title>Insights into Ongoing Evolution of the Hexachlorocyclohexane Catabolic Pathway from Comparative Genomics of Ten Sphingomonadaceae Strains.</title>
        <authorList>
            <person name="Pearce S.L."/>
            <person name="Oakeshott J.G."/>
            <person name="Pandey G."/>
        </authorList>
    </citation>
    <scope>NUCLEOTIDE SEQUENCE [LARGE SCALE GENOMIC DNA]</scope>
    <source>
        <strain evidence="2 3">LL02</strain>
    </source>
</reference>
<dbReference type="Proteomes" id="UP000052268">
    <property type="component" value="Unassembled WGS sequence"/>
</dbReference>
<dbReference type="Gene3D" id="3.50.50.60">
    <property type="entry name" value="FAD/NAD(P)-binding domain"/>
    <property type="match status" value="1"/>
</dbReference>
<gene>
    <name evidence="2" type="ORF">V474_14085</name>
</gene>